<dbReference type="SUPFAM" id="SSF50156">
    <property type="entry name" value="PDZ domain-like"/>
    <property type="match status" value="1"/>
</dbReference>
<evidence type="ECO:0000259" key="2">
    <source>
        <dbReference type="SMART" id="SM00228"/>
    </source>
</evidence>
<dbReference type="EMBL" id="PPSL01000002">
    <property type="protein sequence ID" value="PQJ11243.1"/>
    <property type="molecule type" value="Genomic_DNA"/>
</dbReference>
<dbReference type="GO" id="GO:0006508">
    <property type="term" value="P:proteolysis"/>
    <property type="evidence" value="ECO:0007669"/>
    <property type="project" value="InterPro"/>
</dbReference>
<proteinExistence type="predicted"/>
<dbReference type="InterPro" id="IPR036034">
    <property type="entry name" value="PDZ_sf"/>
</dbReference>
<dbReference type="SUPFAM" id="SSF53187">
    <property type="entry name" value="Zn-dependent exopeptidases"/>
    <property type="match status" value="1"/>
</dbReference>
<dbReference type="InterPro" id="IPR007484">
    <property type="entry name" value="Peptidase_M28"/>
</dbReference>
<dbReference type="RefSeq" id="WP_105038122.1">
    <property type="nucleotide sequence ID" value="NZ_PPSL01000002.1"/>
</dbReference>
<dbReference type="PANTHER" id="PTHR12147">
    <property type="entry name" value="METALLOPEPTIDASE M28 FAMILY MEMBER"/>
    <property type="match status" value="1"/>
</dbReference>
<evidence type="ECO:0000256" key="1">
    <source>
        <dbReference type="SAM" id="SignalP"/>
    </source>
</evidence>
<dbReference type="InterPro" id="IPR045175">
    <property type="entry name" value="M28_fam"/>
</dbReference>
<feature type="chain" id="PRO_5015658843" description="PDZ domain-containing protein" evidence="1">
    <location>
        <begin position="23"/>
        <end position="556"/>
    </location>
</feature>
<dbReference type="Proteomes" id="UP000239872">
    <property type="component" value="Unassembled WGS sequence"/>
</dbReference>
<organism evidence="3 4">
    <name type="scientific">Flavipsychrobacter stenotrophus</name>
    <dbReference type="NCBI Taxonomy" id="2077091"/>
    <lineage>
        <taxon>Bacteria</taxon>
        <taxon>Pseudomonadati</taxon>
        <taxon>Bacteroidota</taxon>
        <taxon>Chitinophagia</taxon>
        <taxon>Chitinophagales</taxon>
        <taxon>Chitinophagaceae</taxon>
        <taxon>Flavipsychrobacter</taxon>
    </lineage>
</organism>
<evidence type="ECO:0000313" key="3">
    <source>
        <dbReference type="EMBL" id="PQJ11243.1"/>
    </source>
</evidence>
<accession>A0A2S7SWE4</accession>
<dbReference type="Gene3D" id="3.50.30.30">
    <property type="match status" value="1"/>
</dbReference>
<feature type="signal peptide" evidence="1">
    <location>
        <begin position="1"/>
        <end position="22"/>
    </location>
</feature>
<reference evidence="3 4" key="1">
    <citation type="submission" date="2018-01" db="EMBL/GenBank/DDBJ databases">
        <title>A novel member of the phylum Bacteroidetes isolated from glacier ice.</title>
        <authorList>
            <person name="Liu Q."/>
            <person name="Xin Y.-H."/>
        </authorList>
    </citation>
    <scope>NUCLEOTIDE SEQUENCE [LARGE SCALE GENOMIC DNA]</scope>
    <source>
        <strain evidence="3 4">RB1R16</strain>
    </source>
</reference>
<dbReference type="PANTHER" id="PTHR12147:SF26">
    <property type="entry name" value="PEPTIDASE M28 DOMAIN-CONTAINING PROTEIN"/>
    <property type="match status" value="1"/>
</dbReference>
<gene>
    <name evidence="3" type="ORF">CJD36_005410</name>
</gene>
<dbReference type="GO" id="GO:0008235">
    <property type="term" value="F:metalloexopeptidase activity"/>
    <property type="evidence" value="ECO:0007669"/>
    <property type="project" value="InterPro"/>
</dbReference>
<protein>
    <recommendedName>
        <fullName evidence="2">PDZ domain-containing protein</fullName>
    </recommendedName>
</protein>
<feature type="domain" description="PDZ" evidence="2">
    <location>
        <begin position="472"/>
        <end position="544"/>
    </location>
</feature>
<keyword evidence="1" id="KW-0732">Signal</keyword>
<dbReference type="OrthoDB" id="1521787at2"/>
<dbReference type="Gene3D" id="3.40.630.10">
    <property type="entry name" value="Zn peptidases"/>
    <property type="match status" value="1"/>
</dbReference>
<comment type="caution">
    <text evidence="3">The sequence shown here is derived from an EMBL/GenBank/DDBJ whole genome shotgun (WGS) entry which is preliminary data.</text>
</comment>
<evidence type="ECO:0000313" key="4">
    <source>
        <dbReference type="Proteomes" id="UP000239872"/>
    </source>
</evidence>
<dbReference type="Pfam" id="PF04389">
    <property type="entry name" value="Peptidase_M28"/>
    <property type="match status" value="1"/>
</dbReference>
<name>A0A2S7SWE4_9BACT</name>
<sequence length="556" mass="61110">MGIRTATFLFIVATASSFPALAGKKNKKVIKQLQADITLLASDSLEGRRTGTAGETKAGNYIESRYKELGIPAYKSQYRYPFHFTYGREIGQTTQIRLNSKVVKIGDEGFPLPFSAPGASNSDVMPEVTEQGAIWMVPLYKDKDEADNPHFEADKYMYEYAKEAKRGGAKGVIFFDSYNSKYEPSFNKQSEYDPLEIPVACLKYAGYRKYILPIQDGTGTRSSLAVELNISIKKTDRTGTNIAAYVDNGAPYTVIVGAHYDHLGFGEDGNSLHANAAKEHEIHHGADDNASGTAALMEVAHWVSNSKLHNYNYLFIHFSGEELGLYGSKAFVKDQKIDSSKIAYMLNMDMVGRLNDSTRALTVGGVGTSPVWADVVTMGEKRKFKMVLDSAGVGPSDHTSFYYAGVPVLFFFTGTHKDYHKPSDRAEFINYAGEAEVIDYAEAVLTKMDKENVKPAYVVTKSATAGRSKFKVTLGIMPDYSYQDGGVRVDGVTDNRPAAKAGVKTGDIIIQLGDVKILSMQSYMEALGKFAPGDKTEVKLKRDGKEMSLPIELMGK</sequence>
<dbReference type="Pfam" id="PF13180">
    <property type="entry name" value="PDZ_2"/>
    <property type="match status" value="1"/>
</dbReference>
<dbReference type="InterPro" id="IPR001478">
    <property type="entry name" value="PDZ"/>
</dbReference>
<dbReference type="Gene3D" id="2.30.42.10">
    <property type="match status" value="1"/>
</dbReference>
<dbReference type="SMART" id="SM00228">
    <property type="entry name" value="PDZ"/>
    <property type="match status" value="1"/>
</dbReference>
<dbReference type="AlphaFoldDB" id="A0A2S7SWE4"/>
<keyword evidence="4" id="KW-1185">Reference proteome</keyword>